<proteinExistence type="inferred from homology"/>
<keyword evidence="7 10" id="KW-0808">Transferase</keyword>
<comment type="catalytic activity">
    <reaction evidence="10">
        <text>D-sedoheptulose 7-phosphate + D-glyceraldehyde 3-phosphate = D-erythrose 4-phosphate + beta-D-fructose 6-phosphate</text>
        <dbReference type="Rhea" id="RHEA:17053"/>
        <dbReference type="ChEBI" id="CHEBI:16897"/>
        <dbReference type="ChEBI" id="CHEBI:57483"/>
        <dbReference type="ChEBI" id="CHEBI:57634"/>
        <dbReference type="ChEBI" id="CHEBI:59776"/>
        <dbReference type="EC" id="2.2.1.2"/>
    </reaction>
</comment>
<evidence type="ECO:0000313" key="11">
    <source>
        <dbReference type="EMBL" id="NNJ25219.1"/>
    </source>
</evidence>
<evidence type="ECO:0000256" key="7">
    <source>
        <dbReference type="ARBA" id="ARBA00022679"/>
    </source>
</evidence>
<comment type="caution">
    <text evidence="11">The sequence shown here is derived from an EMBL/GenBank/DDBJ whole genome shotgun (WGS) entry which is preliminary data.</text>
</comment>
<comment type="subcellular location">
    <subcellularLocation>
        <location evidence="2 10">Cytoplasm</location>
    </subcellularLocation>
</comment>
<evidence type="ECO:0000256" key="9">
    <source>
        <dbReference type="ARBA" id="ARBA00023270"/>
    </source>
</evidence>
<evidence type="ECO:0000256" key="8">
    <source>
        <dbReference type="ARBA" id="ARBA00023126"/>
    </source>
</evidence>
<dbReference type="GO" id="GO:0004801">
    <property type="term" value="F:transaldolase activity"/>
    <property type="evidence" value="ECO:0007669"/>
    <property type="project" value="UniProtKB-EC"/>
</dbReference>
<evidence type="ECO:0000256" key="4">
    <source>
        <dbReference type="ARBA" id="ARBA00008426"/>
    </source>
</evidence>
<dbReference type="Proteomes" id="UP000609651">
    <property type="component" value="Unassembled WGS sequence"/>
</dbReference>
<dbReference type="EMBL" id="WTPX01000029">
    <property type="protein sequence ID" value="NNJ25219.1"/>
    <property type="molecule type" value="Genomic_DNA"/>
</dbReference>
<comment type="pathway">
    <text evidence="3 10">Carbohydrate degradation; pentose phosphate pathway; D-glyceraldehyde 3-phosphate and beta-D-fructose 6-phosphate from D-ribose 5-phosphate and D-xylulose 5-phosphate (non-oxidative stage): step 2/3.</text>
</comment>
<evidence type="ECO:0000256" key="10">
    <source>
        <dbReference type="HAMAP-Rule" id="MF_00493"/>
    </source>
</evidence>
<dbReference type="Gene3D" id="3.20.20.70">
    <property type="entry name" value="Aldolase class I"/>
    <property type="match status" value="1"/>
</dbReference>
<dbReference type="PANTHER" id="PTHR10683:SF31">
    <property type="entry name" value="TRANSALDOLASE"/>
    <property type="match status" value="1"/>
</dbReference>
<keyword evidence="12" id="KW-1185">Reference proteome</keyword>
<comment type="similarity">
    <text evidence="4 10">Belongs to the transaldolase family. Type 2 subfamily.</text>
</comment>
<dbReference type="InterPro" id="IPR001585">
    <property type="entry name" value="TAL/FSA"/>
</dbReference>
<organism evidence="11 12">
    <name type="scientific">Alienimonas chondri</name>
    <dbReference type="NCBI Taxonomy" id="2681879"/>
    <lineage>
        <taxon>Bacteria</taxon>
        <taxon>Pseudomonadati</taxon>
        <taxon>Planctomycetota</taxon>
        <taxon>Planctomycetia</taxon>
        <taxon>Planctomycetales</taxon>
        <taxon>Planctomycetaceae</taxon>
        <taxon>Alienimonas</taxon>
    </lineage>
</organism>
<evidence type="ECO:0000256" key="3">
    <source>
        <dbReference type="ARBA" id="ARBA00004857"/>
    </source>
</evidence>
<dbReference type="HAMAP" id="MF_00493">
    <property type="entry name" value="Transaldolase_2"/>
    <property type="match status" value="1"/>
</dbReference>
<dbReference type="Pfam" id="PF00923">
    <property type="entry name" value="TAL_FSA"/>
    <property type="match status" value="1"/>
</dbReference>
<evidence type="ECO:0000256" key="2">
    <source>
        <dbReference type="ARBA" id="ARBA00004496"/>
    </source>
</evidence>
<accession>A0ABX1VC02</accession>
<feature type="active site" description="Schiff-base intermediate with substrate" evidence="10">
    <location>
        <position position="139"/>
    </location>
</feature>
<evidence type="ECO:0000256" key="1">
    <source>
        <dbReference type="ARBA" id="ARBA00003518"/>
    </source>
</evidence>
<keyword evidence="6 10" id="KW-0963">Cytoplasm</keyword>
<name>A0ABX1VC02_9PLAN</name>
<dbReference type="PANTHER" id="PTHR10683">
    <property type="entry name" value="TRANSALDOLASE"/>
    <property type="match status" value="1"/>
</dbReference>
<sequence>MSALQSLIATGTRLYLDSVDPKEIGQALEDGAVGATSNPVIIGGIIAAGGFDDDIKRLADEGKDDSEIAWALCDKLVADAQERFLPIWESTGGEAGWVSFELDPLLEDTVDSIPEADRTARYIELGKKYAAGHKNRMIKVPGTPGGIAALEELAAAGVTLNITLLFSDDQYRAARDAVWKGAKKRASLEGFKSVYSIFISRIDVYTSKNVDLSPEAQGKVGLLNAKRIWRENCDFWAGKKIPLAQEMIFASTGAKLEGDPPEKYVAALAGSDIQTNPPSTNDALRKMDKTFTRTVDQLPPQPVQDEIDEKVDAAAMHEALMEEGLRKFAEPQKDLIKLIADKRAELA</sequence>
<protein>
    <recommendedName>
        <fullName evidence="5 10">Transaldolase</fullName>
        <ecNumber evidence="5 10">2.2.1.2</ecNumber>
    </recommendedName>
</protein>
<dbReference type="InterPro" id="IPR004732">
    <property type="entry name" value="Transaldolase_2"/>
</dbReference>
<dbReference type="InterPro" id="IPR013785">
    <property type="entry name" value="Aldolase_TIM"/>
</dbReference>
<comment type="function">
    <text evidence="1 10">Transaldolase is important for the balance of metabolites in the pentose-phosphate pathway.</text>
</comment>
<keyword evidence="9 10" id="KW-0704">Schiff base</keyword>
<evidence type="ECO:0000313" key="12">
    <source>
        <dbReference type="Proteomes" id="UP000609651"/>
    </source>
</evidence>
<evidence type="ECO:0000256" key="6">
    <source>
        <dbReference type="ARBA" id="ARBA00022490"/>
    </source>
</evidence>
<dbReference type="EC" id="2.2.1.2" evidence="5 10"/>
<dbReference type="RefSeq" id="WP_171184983.1">
    <property type="nucleotide sequence ID" value="NZ_WTPX01000029.1"/>
</dbReference>
<reference evidence="11 12" key="1">
    <citation type="journal article" date="2020" name="Syst. Appl. Microbiol.">
        <title>Alienimonas chondri sp. nov., a novel planctomycete isolated from the biofilm of the red alga Chondrus crispus.</title>
        <authorList>
            <person name="Vitorino I."/>
            <person name="Albuquerque L."/>
            <person name="Wiegand S."/>
            <person name="Kallscheuer N."/>
            <person name="da Costa M.S."/>
            <person name="Lobo-da-Cunha A."/>
            <person name="Jogler C."/>
            <person name="Lage O.M."/>
        </authorList>
    </citation>
    <scope>NUCLEOTIDE SEQUENCE [LARGE SCALE GENOMIC DNA]</scope>
    <source>
        <strain evidence="11 12">LzC2</strain>
    </source>
</reference>
<keyword evidence="8 10" id="KW-0570">Pentose shunt</keyword>
<gene>
    <name evidence="10 11" type="primary">tal</name>
    <name evidence="11" type="ORF">LzC2_12870</name>
</gene>
<evidence type="ECO:0000256" key="5">
    <source>
        <dbReference type="ARBA" id="ARBA00013151"/>
    </source>
</evidence>
<dbReference type="SUPFAM" id="SSF51569">
    <property type="entry name" value="Aldolase"/>
    <property type="match status" value="1"/>
</dbReference>